<reference evidence="4 5" key="1">
    <citation type="submission" date="2020-12" db="EMBL/GenBank/DDBJ databases">
        <title>Complete genome sequence of Mycobacterium heckeshornense JCM 15655T, closely related to a pathogenic non-tuberculous mycobacterial species Mycobacterium xenopi.</title>
        <authorList>
            <person name="Yoshida M."/>
            <person name="Fukano H."/>
            <person name="Asakura T."/>
            <person name="Suzuki M."/>
            <person name="Hoshino Y."/>
        </authorList>
    </citation>
    <scope>NUCLEOTIDE SEQUENCE [LARGE SCALE GENOMIC DNA]</scope>
    <source>
        <strain evidence="4 5">JCM 15655</strain>
    </source>
</reference>
<dbReference type="EMBL" id="AP024237">
    <property type="protein sequence ID" value="BCO38246.1"/>
    <property type="molecule type" value="Genomic_DNA"/>
</dbReference>
<dbReference type="Pfam" id="PF02470">
    <property type="entry name" value="MlaD"/>
    <property type="match status" value="1"/>
</dbReference>
<dbReference type="Proteomes" id="UP000595446">
    <property type="component" value="Chromosome"/>
</dbReference>
<feature type="domain" description="Mammalian cell entry C-terminal" evidence="3">
    <location>
        <begin position="119"/>
        <end position="290"/>
    </location>
</feature>
<dbReference type="Pfam" id="PF11887">
    <property type="entry name" value="Mce4_CUP1"/>
    <property type="match status" value="1"/>
</dbReference>
<dbReference type="GO" id="GO:0051701">
    <property type="term" value="P:biological process involved in interaction with host"/>
    <property type="evidence" value="ECO:0007669"/>
    <property type="project" value="TreeGrafter"/>
</dbReference>
<evidence type="ECO:0000313" key="4">
    <source>
        <dbReference type="EMBL" id="BCO38246.1"/>
    </source>
</evidence>
<accession>A0A7R7GZK2</accession>
<feature type="domain" description="Mce/MlaD" evidence="2">
    <location>
        <begin position="35"/>
        <end position="113"/>
    </location>
</feature>
<evidence type="ECO:0000313" key="5">
    <source>
        <dbReference type="Proteomes" id="UP000595446"/>
    </source>
</evidence>
<gene>
    <name evidence="4" type="primary">mce1B_2</name>
    <name evidence="4" type="ORF">MHEC_46790</name>
</gene>
<evidence type="ECO:0000256" key="1">
    <source>
        <dbReference type="SAM" id="Phobius"/>
    </source>
</evidence>
<keyword evidence="1" id="KW-0812">Transmembrane</keyword>
<dbReference type="InterPro" id="IPR052336">
    <property type="entry name" value="MlaD_Phospholipid_Transporter"/>
</dbReference>
<keyword evidence="1" id="KW-0472">Membrane</keyword>
<evidence type="ECO:0000259" key="2">
    <source>
        <dbReference type="Pfam" id="PF02470"/>
    </source>
</evidence>
<dbReference type="NCBIfam" id="TIGR00996">
    <property type="entry name" value="Mtu_fam_mce"/>
    <property type="match status" value="1"/>
</dbReference>
<keyword evidence="1" id="KW-1133">Transmembrane helix</keyword>
<dbReference type="InterPro" id="IPR005693">
    <property type="entry name" value="Mce"/>
</dbReference>
<dbReference type="GO" id="GO:0005576">
    <property type="term" value="C:extracellular region"/>
    <property type="evidence" value="ECO:0007669"/>
    <property type="project" value="TreeGrafter"/>
</dbReference>
<proteinExistence type="predicted"/>
<dbReference type="InterPro" id="IPR003399">
    <property type="entry name" value="Mce/MlaD"/>
</dbReference>
<dbReference type="PANTHER" id="PTHR33371:SF17">
    <property type="entry name" value="MCE-FAMILY PROTEIN MCE1B"/>
    <property type="match status" value="1"/>
</dbReference>
<evidence type="ECO:0000259" key="3">
    <source>
        <dbReference type="Pfam" id="PF11887"/>
    </source>
</evidence>
<dbReference type="InterPro" id="IPR024516">
    <property type="entry name" value="Mce_C"/>
</dbReference>
<dbReference type="PANTHER" id="PTHR33371">
    <property type="entry name" value="INTERMEMBRANE PHOSPHOLIPID TRANSPORT SYSTEM BINDING PROTEIN MLAD-RELATED"/>
    <property type="match status" value="1"/>
</dbReference>
<organism evidence="4 5">
    <name type="scientific">Mycobacterium heckeshornense</name>
    <dbReference type="NCBI Taxonomy" id="110505"/>
    <lineage>
        <taxon>Bacteria</taxon>
        <taxon>Bacillati</taxon>
        <taxon>Actinomycetota</taxon>
        <taxon>Actinomycetes</taxon>
        <taxon>Mycobacteriales</taxon>
        <taxon>Mycobacteriaceae</taxon>
        <taxon>Mycobacterium</taxon>
    </lineage>
</organism>
<dbReference type="AlphaFoldDB" id="A0A7R7GZK2"/>
<sequence>MKITGTAVRLGIIAVVLLLFTALIVVVFGQMRFDRTYSYSAEFSNASGLRNGQFVRASGVEVGKVKNVQLINGGRRVRVDFTVERDLPLYQSTTAQIRYQDLIGNRYVELKRGQGEGSDRVLPPGGFIPLSRTSPALDLDALIGGFRPLFRALDPEKVNTIASAIITVFQGQGGTINDILDQTAQLTSHIAERDQAIGEVIKNLNSVLDSTAKHRREFDQTLDNFEKLISGLKNHADPLAAGTANISNAAGTVADLLADNRALLHKELNYLQAVQQPIIDERDQYDDQIRRTPIALNQIGRAIGLYGDWVNFYACDITIKWNGLQPGGPVRTVRIWQQPTGRCTPQ</sequence>
<feature type="transmembrane region" description="Helical" evidence="1">
    <location>
        <begin position="6"/>
        <end position="28"/>
    </location>
</feature>
<protein>
    <submittedName>
        <fullName evidence="4">Mce family protein Mce1B</fullName>
    </submittedName>
</protein>
<keyword evidence="5" id="KW-1185">Reference proteome</keyword>
<dbReference type="RefSeq" id="WP_201399645.1">
    <property type="nucleotide sequence ID" value="NZ_AP024237.1"/>
</dbReference>
<name>A0A7R7GZK2_9MYCO</name>